<dbReference type="FunFam" id="1.10.220.150:FF:000009">
    <property type="entry name" value="stromal membrane-associated protein 1 isoform X1"/>
    <property type="match status" value="1"/>
</dbReference>
<evidence type="ECO:0000256" key="3">
    <source>
        <dbReference type="ARBA" id="ARBA00022771"/>
    </source>
</evidence>
<dbReference type="CDD" id="cd08204">
    <property type="entry name" value="ArfGap"/>
    <property type="match status" value="1"/>
</dbReference>
<dbReference type="EMBL" id="BFAD01000005">
    <property type="protein sequence ID" value="GBE83616.1"/>
    <property type="molecule type" value="Genomic_DNA"/>
</dbReference>
<dbReference type="GO" id="GO:0005096">
    <property type="term" value="F:GTPase activator activity"/>
    <property type="evidence" value="ECO:0007669"/>
    <property type="project" value="UniProtKB-KW"/>
</dbReference>
<keyword evidence="1" id="KW-0343">GTPase activation</keyword>
<dbReference type="PRINTS" id="PR00405">
    <property type="entry name" value="REVINTRACTNG"/>
</dbReference>
<dbReference type="SUPFAM" id="SSF57863">
    <property type="entry name" value="ArfGap/RecO-like zinc finger"/>
    <property type="match status" value="1"/>
</dbReference>
<dbReference type="InParanoid" id="A0A401GN27"/>
<keyword evidence="3 5" id="KW-0863">Zinc-finger</keyword>
<dbReference type="InterPro" id="IPR038508">
    <property type="entry name" value="ArfGAP_dom_sf"/>
</dbReference>
<feature type="compositionally biased region" description="Low complexity" evidence="6">
    <location>
        <begin position="237"/>
        <end position="259"/>
    </location>
</feature>
<evidence type="ECO:0000313" key="8">
    <source>
        <dbReference type="EMBL" id="GBE83616.1"/>
    </source>
</evidence>
<feature type="domain" description="Arf-GAP" evidence="7">
    <location>
        <begin position="14"/>
        <end position="137"/>
    </location>
</feature>
<feature type="region of interest" description="Disordered" evidence="6">
    <location>
        <begin position="195"/>
        <end position="270"/>
    </location>
</feature>
<keyword evidence="9" id="KW-1185">Reference proteome</keyword>
<accession>A0A401GN27</accession>
<feature type="compositionally biased region" description="Polar residues" evidence="6">
    <location>
        <begin position="260"/>
        <end position="270"/>
    </location>
</feature>
<feature type="compositionally biased region" description="Polar residues" evidence="6">
    <location>
        <begin position="379"/>
        <end position="388"/>
    </location>
</feature>
<sequence>MSQSLNKITVERNQRALLALVSEPGNDICADCKAWHPRWASHNLGIFICMNCASVHRKMGTHISKVKSITLDSWTKEQVEFMKQHGNVRSNAHYNPDETRHPPPTNMIDSERDSDLEKYIRAKYEYKSFVSRSSQVAALLGPSRSTSSNLSSAPTRSQTVTFQKNQNISLGSPAPPAVPPKTPISSVVSASMIPSNTTEARSASQPVFTSMQQPSQPSVQPPTFTSGWTNPVNPQQTFTMPSFPSSFATSSTFPPTSASQPIPVSTPNTLLPPSTNLYGALSVNSGSPFQSLMNQQSTGMPSNGISRSMSLNMGLSTNVGLDLNPSLNGSGTPSFQSPHTGFGYGTPASVHSPNPFLHQPLPTGPSTGTFGMSGMTSGQQSQLQPSLTPFNPSPFQPSPSPSFPQSATPQLQPSPMFQPQPLGQAPPTSANPFLQSQRQVQMPMSAPSAFGMGLPSPFGQLQAQQQQQMYTRNPFNGWQEGQQGNYTGQQWNGM</sequence>
<evidence type="ECO:0000256" key="1">
    <source>
        <dbReference type="ARBA" id="ARBA00022468"/>
    </source>
</evidence>
<feature type="compositionally biased region" description="Pro residues" evidence="6">
    <location>
        <begin position="391"/>
        <end position="402"/>
    </location>
</feature>
<dbReference type="Pfam" id="PF01412">
    <property type="entry name" value="ArfGap"/>
    <property type="match status" value="1"/>
</dbReference>
<organism evidence="8 9">
    <name type="scientific">Sparassis crispa</name>
    <dbReference type="NCBI Taxonomy" id="139825"/>
    <lineage>
        <taxon>Eukaryota</taxon>
        <taxon>Fungi</taxon>
        <taxon>Dikarya</taxon>
        <taxon>Basidiomycota</taxon>
        <taxon>Agaricomycotina</taxon>
        <taxon>Agaricomycetes</taxon>
        <taxon>Polyporales</taxon>
        <taxon>Sparassidaceae</taxon>
        <taxon>Sparassis</taxon>
    </lineage>
</organism>
<keyword evidence="4" id="KW-0862">Zinc</keyword>
<feature type="compositionally biased region" description="Low complexity" evidence="6">
    <location>
        <begin position="364"/>
        <end position="378"/>
    </location>
</feature>
<dbReference type="Gene3D" id="1.10.220.150">
    <property type="entry name" value="Arf GTPase activating protein"/>
    <property type="match status" value="1"/>
</dbReference>
<gene>
    <name evidence="8" type="ORF">SCP_0506710</name>
</gene>
<feature type="compositionally biased region" description="Low complexity" evidence="6">
    <location>
        <begin position="209"/>
        <end position="226"/>
    </location>
</feature>
<evidence type="ECO:0000259" key="7">
    <source>
        <dbReference type="PROSITE" id="PS50115"/>
    </source>
</evidence>
<dbReference type="STRING" id="139825.A0A401GN27"/>
<comment type="caution">
    <text evidence="8">The sequence shown here is derived from an EMBL/GenBank/DDBJ whole genome shotgun (WGS) entry which is preliminary data.</text>
</comment>
<proteinExistence type="predicted"/>
<evidence type="ECO:0000256" key="6">
    <source>
        <dbReference type="SAM" id="MobiDB-lite"/>
    </source>
</evidence>
<feature type="compositionally biased region" description="Polar residues" evidence="6">
    <location>
        <begin position="195"/>
        <end position="208"/>
    </location>
</feature>
<evidence type="ECO:0000256" key="5">
    <source>
        <dbReference type="PROSITE-ProRule" id="PRU00288"/>
    </source>
</evidence>
<dbReference type="PANTHER" id="PTHR45705:SF1">
    <property type="entry name" value="FI20236P1"/>
    <property type="match status" value="1"/>
</dbReference>
<name>A0A401GN27_9APHY</name>
<dbReference type="OrthoDB" id="10266696at2759"/>
<feature type="region of interest" description="Disordered" evidence="6">
    <location>
        <begin position="89"/>
        <end position="110"/>
    </location>
</feature>
<dbReference type="InterPro" id="IPR037278">
    <property type="entry name" value="ARFGAP/RecO"/>
</dbReference>
<feature type="compositionally biased region" description="Polar residues" evidence="6">
    <location>
        <begin position="227"/>
        <end position="236"/>
    </location>
</feature>
<dbReference type="PANTHER" id="PTHR45705">
    <property type="entry name" value="FI20236P1"/>
    <property type="match status" value="1"/>
</dbReference>
<dbReference type="InterPro" id="IPR001164">
    <property type="entry name" value="ArfGAP_dom"/>
</dbReference>
<dbReference type="Proteomes" id="UP000287166">
    <property type="component" value="Unassembled WGS sequence"/>
</dbReference>
<dbReference type="GO" id="GO:0005737">
    <property type="term" value="C:cytoplasm"/>
    <property type="evidence" value="ECO:0007669"/>
    <property type="project" value="TreeGrafter"/>
</dbReference>
<evidence type="ECO:0000256" key="4">
    <source>
        <dbReference type="ARBA" id="ARBA00022833"/>
    </source>
</evidence>
<keyword evidence="2" id="KW-0479">Metal-binding</keyword>
<dbReference type="GO" id="GO:0008270">
    <property type="term" value="F:zinc ion binding"/>
    <property type="evidence" value="ECO:0007669"/>
    <property type="project" value="UniProtKB-KW"/>
</dbReference>
<evidence type="ECO:0000256" key="2">
    <source>
        <dbReference type="ARBA" id="ARBA00022723"/>
    </source>
</evidence>
<dbReference type="PROSITE" id="PS50115">
    <property type="entry name" value="ARFGAP"/>
    <property type="match status" value="1"/>
</dbReference>
<dbReference type="RefSeq" id="XP_027614529.1">
    <property type="nucleotide sequence ID" value="XM_027758728.1"/>
</dbReference>
<feature type="region of interest" description="Disordered" evidence="6">
    <location>
        <begin position="352"/>
        <end position="431"/>
    </location>
</feature>
<dbReference type="SMART" id="SM00105">
    <property type="entry name" value="ArfGap"/>
    <property type="match status" value="1"/>
</dbReference>
<evidence type="ECO:0000313" key="9">
    <source>
        <dbReference type="Proteomes" id="UP000287166"/>
    </source>
</evidence>
<dbReference type="GeneID" id="38780533"/>
<dbReference type="InterPro" id="IPR051718">
    <property type="entry name" value="ARF_GTPase-activating"/>
</dbReference>
<dbReference type="FunCoup" id="A0A401GN27">
    <property type="interactions" value="296"/>
</dbReference>
<dbReference type="AlphaFoldDB" id="A0A401GN27"/>
<reference evidence="8 9" key="1">
    <citation type="journal article" date="2018" name="Sci. Rep.">
        <title>Genome sequence of the cauliflower mushroom Sparassis crispa (Hanabiratake) and its association with beneficial usage.</title>
        <authorList>
            <person name="Kiyama R."/>
            <person name="Furutani Y."/>
            <person name="Kawaguchi K."/>
            <person name="Nakanishi T."/>
        </authorList>
    </citation>
    <scope>NUCLEOTIDE SEQUENCE [LARGE SCALE GENOMIC DNA]</scope>
</reference>
<protein>
    <submittedName>
        <fullName evidence="8">ArfGap-domain-containing protein</fullName>
    </submittedName>
</protein>